<evidence type="ECO:0000313" key="1">
    <source>
        <dbReference type="EMBL" id="TKR88383.1"/>
    </source>
</evidence>
<evidence type="ECO:0000313" key="2">
    <source>
        <dbReference type="Proteomes" id="UP000298663"/>
    </source>
</evidence>
<dbReference type="AlphaFoldDB" id="A0A4U5NYJ4"/>
<dbReference type="EMBL" id="AZBU02000003">
    <property type="protein sequence ID" value="TKR88383.1"/>
    <property type="molecule type" value="Genomic_DNA"/>
</dbReference>
<dbReference type="Proteomes" id="UP000298663">
    <property type="component" value="Unassembled WGS sequence"/>
</dbReference>
<reference evidence="1 2" key="2">
    <citation type="journal article" date="2019" name="G3 (Bethesda)">
        <title>Hybrid Assembly of the Genome of the Entomopathogenic Nematode Steinernema carpocapsae Identifies the X-Chromosome.</title>
        <authorList>
            <person name="Serra L."/>
            <person name="Macchietto M."/>
            <person name="Macias-Munoz A."/>
            <person name="McGill C.J."/>
            <person name="Rodriguez I.M."/>
            <person name="Rodriguez B."/>
            <person name="Murad R."/>
            <person name="Mortazavi A."/>
        </authorList>
    </citation>
    <scope>NUCLEOTIDE SEQUENCE [LARGE SCALE GENOMIC DNA]</scope>
    <source>
        <strain evidence="1 2">ALL</strain>
    </source>
</reference>
<sequence>MGNVWAPCAVHRSGESVWIRLHGSFGALWKNRFAPLGGFATSLLPQSFTLLRTATIGGSAASSHLRRLRRFAASQLRKRGSALRAFGSRSYYHKTKVALRPSVASPPHSCLKALRCFAQLRSAATPPLPTFGIFAASQLRKRGSALRAFGSRSYYHKTKVALRPSVASPPHSCLKALRCFAQLRSAAPPPLPTFGGFAASPLRSSAREARPSGPSDLVPTITKQKSLCAPRWLRHLTLASKLYVALHSYDRRLRRLFPPSAASPLRRFAAPQERLGPPGLRISFLLSQNKSLFAPLLGGFATSLLPTPHSFAVLCTATIGGSAASSHLRRLRRFAAPQERLGPPGLRISFLLSQNKSRFAPLGGFATSLLPQSFTLLCTATIGGSAASSHLRRLRRFAASQLRKRGSALRAFGSRSYYHKTKVALRPSSAASPPRFCQRLTALRCFAQLRSAATPPLPTFGGFAASQLRKRGSALRAFGSRSYYHKTKVALRPSSAASPPRFCQRLTALRCFAQLRSAATPPLPTFGGFAASQLRKKGSAPGPSDLAPTITKQMSLCAPPRQLRQLE</sequence>
<keyword evidence="2" id="KW-1185">Reference proteome</keyword>
<gene>
    <name evidence="1" type="ORF">L596_012637</name>
</gene>
<protein>
    <submittedName>
        <fullName evidence="1">Uncharacterized protein</fullName>
    </submittedName>
</protein>
<comment type="caution">
    <text evidence="1">The sequence shown here is derived from an EMBL/GenBank/DDBJ whole genome shotgun (WGS) entry which is preliminary data.</text>
</comment>
<name>A0A4U5NYJ4_STECR</name>
<reference evidence="1 2" key="1">
    <citation type="journal article" date="2015" name="Genome Biol.">
        <title>Comparative genomics of Steinernema reveals deeply conserved gene regulatory networks.</title>
        <authorList>
            <person name="Dillman A.R."/>
            <person name="Macchietto M."/>
            <person name="Porter C.F."/>
            <person name="Rogers A."/>
            <person name="Williams B."/>
            <person name="Antoshechkin I."/>
            <person name="Lee M.M."/>
            <person name="Goodwin Z."/>
            <person name="Lu X."/>
            <person name="Lewis E.E."/>
            <person name="Goodrich-Blair H."/>
            <person name="Stock S.P."/>
            <person name="Adams B.J."/>
            <person name="Sternberg P.W."/>
            <person name="Mortazavi A."/>
        </authorList>
    </citation>
    <scope>NUCLEOTIDE SEQUENCE [LARGE SCALE GENOMIC DNA]</scope>
    <source>
        <strain evidence="1 2">ALL</strain>
    </source>
</reference>
<accession>A0A4U5NYJ4</accession>
<organism evidence="1 2">
    <name type="scientific">Steinernema carpocapsae</name>
    <name type="common">Entomopathogenic nematode</name>
    <dbReference type="NCBI Taxonomy" id="34508"/>
    <lineage>
        <taxon>Eukaryota</taxon>
        <taxon>Metazoa</taxon>
        <taxon>Ecdysozoa</taxon>
        <taxon>Nematoda</taxon>
        <taxon>Chromadorea</taxon>
        <taxon>Rhabditida</taxon>
        <taxon>Tylenchina</taxon>
        <taxon>Panagrolaimomorpha</taxon>
        <taxon>Strongyloidoidea</taxon>
        <taxon>Steinernematidae</taxon>
        <taxon>Steinernema</taxon>
    </lineage>
</organism>
<proteinExistence type="predicted"/>